<evidence type="ECO:0000259" key="1">
    <source>
        <dbReference type="Pfam" id="PF00535"/>
    </source>
</evidence>
<protein>
    <submittedName>
        <fullName evidence="2">Glycosyltransferase family 2 protein</fullName>
    </submittedName>
</protein>
<accession>A0ABR9XFQ8</accession>
<dbReference type="RefSeq" id="WP_194105382.1">
    <property type="nucleotide sequence ID" value="NZ_JADFFM010000001.1"/>
</dbReference>
<keyword evidence="3" id="KW-1185">Reference proteome</keyword>
<dbReference type="Pfam" id="PF00535">
    <property type="entry name" value="Glycos_transf_2"/>
    <property type="match status" value="1"/>
</dbReference>
<reference evidence="2 3" key="1">
    <citation type="submission" date="2020-10" db="EMBL/GenBank/DDBJ databases">
        <title>Mucilaginibacter mali sp. nov., isolated from rhizosphere soil of apple orchard.</title>
        <authorList>
            <person name="Lee J.-S."/>
            <person name="Kim H.S."/>
            <person name="Kim J.-S."/>
        </authorList>
    </citation>
    <scope>NUCLEOTIDE SEQUENCE [LARGE SCALE GENOMIC DNA]</scope>
    <source>
        <strain evidence="2 3">KCTC 23157</strain>
    </source>
</reference>
<gene>
    <name evidence="2" type="ORF">IRJ18_06510</name>
</gene>
<dbReference type="SUPFAM" id="SSF53448">
    <property type="entry name" value="Nucleotide-diphospho-sugar transferases"/>
    <property type="match status" value="1"/>
</dbReference>
<dbReference type="Proteomes" id="UP000632774">
    <property type="component" value="Unassembled WGS sequence"/>
</dbReference>
<proteinExistence type="predicted"/>
<dbReference type="Gene3D" id="3.90.550.10">
    <property type="entry name" value="Spore Coat Polysaccharide Biosynthesis Protein SpsA, Chain A"/>
    <property type="match status" value="1"/>
</dbReference>
<dbReference type="EMBL" id="JADFFM010000001">
    <property type="protein sequence ID" value="MBE9666007.1"/>
    <property type="molecule type" value="Genomic_DNA"/>
</dbReference>
<dbReference type="PANTHER" id="PTHR43685:SF11">
    <property type="entry name" value="GLYCOSYLTRANSFERASE TAGX-RELATED"/>
    <property type="match status" value="1"/>
</dbReference>
<name>A0ABR9XFQ8_9SPHI</name>
<dbReference type="CDD" id="cd00761">
    <property type="entry name" value="Glyco_tranf_GTA_type"/>
    <property type="match status" value="1"/>
</dbReference>
<evidence type="ECO:0000313" key="3">
    <source>
        <dbReference type="Proteomes" id="UP000632774"/>
    </source>
</evidence>
<dbReference type="PANTHER" id="PTHR43685">
    <property type="entry name" value="GLYCOSYLTRANSFERASE"/>
    <property type="match status" value="1"/>
</dbReference>
<evidence type="ECO:0000313" key="2">
    <source>
        <dbReference type="EMBL" id="MBE9666007.1"/>
    </source>
</evidence>
<comment type="caution">
    <text evidence="2">The sequence shown here is derived from an EMBL/GenBank/DDBJ whole genome shotgun (WGS) entry which is preliminary data.</text>
</comment>
<dbReference type="InterPro" id="IPR029044">
    <property type="entry name" value="Nucleotide-diphossugar_trans"/>
</dbReference>
<organism evidence="2 3">
    <name type="scientific">Mucilaginibacter boryungensis</name>
    <dbReference type="NCBI Taxonomy" id="768480"/>
    <lineage>
        <taxon>Bacteria</taxon>
        <taxon>Pseudomonadati</taxon>
        <taxon>Bacteroidota</taxon>
        <taxon>Sphingobacteriia</taxon>
        <taxon>Sphingobacteriales</taxon>
        <taxon>Sphingobacteriaceae</taxon>
        <taxon>Mucilaginibacter</taxon>
    </lineage>
</organism>
<sequence length="309" mass="35140">MNSISFFVPAYNCSATIKEAVESIIATNMVDGDELIVVNDYSTDDTGTVLANLEKLYPQIRIINHIINKGGAAARNTAVEAATHELLFCLDSDNVLAPNSISLLLGHLLEHKAEIASFSELKYFSTTTDTIDGSWHFDLPMYNINHVLSGKLFPGASGNYLFTKNSWQKANGYSEDMGALDTWSFGAKQLFENCKMVVLPGSFYFHRRGHDSYYIRDAWNKRKSVSLRLIKLIIAYIDHIHPADVDYIFSKKGRYSWFDNLDKRPIRVVDNSKATKVWAEHTLKVTPLRKMNNRIGHYRSRLSHILKRK</sequence>
<feature type="domain" description="Glycosyltransferase 2-like" evidence="1">
    <location>
        <begin position="5"/>
        <end position="157"/>
    </location>
</feature>
<dbReference type="InterPro" id="IPR001173">
    <property type="entry name" value="Glyco_trans_2-like"/>
</dbReference>
<dbReference type="InterPro" id="IPR050834">
    <property type="entry name" value="Glycosyltransf_2"/>
</dbReference>